<evidence type="ECO:0000313" key="3">
    <source>
        <dbReference type="Proteomes" id="UP000053766"/>
    </source>
</evidence>
<dbReference type="OrthoDB" id="10053392at2759"/>
<keyword evidence="3" id="KW-1185">Reference proteome</keyword>
<reference evidence="3" key="2">
    <citation type="journal article" date="2016" name="Sci. Rep.">
        <title>Dictyocaulus viviparus genome, variome and transcriptome elucidate lungworm biology and support future intervention.</title>
        <authorList>
            <person name="McNulty S.N."/>
            <person name="Strube C."/>
            <person name="Rosa B.A."/>
            <person name="Martin J.C."/>
            <person name="Tyagi R."/>
            <person name="Choi Y.J."/>
            <person name="Wang Q."/>
            <person name="Hallsworth Pepin K."/>
            <person name="Zhang X."/>
            <person name="Ozersky P."/>
            <person name="Wilson R.K."/>
            <person name="Sternberg P.W."/>
            <person name="Gasser R.B."/>
            <person name="Mitreva M."/>
        </authorList>
    </citation>
    <scope>NUCLEOTIDE SEQUENCE [LARGE SCALE GENOMIC DNA]</scope>
    <source>
        <strain evidence="3">HannoverDv2000</strain>
    </source>
</reference>
<dbReference type="Pfam" id="PF07801">
    <property type="entry name" value="DUF1647"/>
    <property type="match status" value="1"/>
</dbReference>
<keyword evidence="1" id="KW-0472">Membrane</keyword>
<accession>A0A0D8XXL2</accession>
<dbReference type="EMBL" id="KN716320">
    <property type="protein sequence ID" value="KJH47096.1"/>
    <property type="molecule type" value="Genomic_DNA"/>
</dbReference>
<dbReference type="InterPro" id="IPR012444">
    <property type="entry name" value="DUF1647"/>
</dbReference>
<dbReference type="Proteomes" id="UP000053766">
    <property type="component" value="Unassembled WGS sequence"/>
</dbReference>
<dbReference type="PANTHER" id="PTHR31389:SF4">
    <property type="entry name" value="LD39211P"/>
    <property type="match status" value="1"/>
</dbReference>
<dbReference type="STRING" id="29172.A0A0D8XXL2"/>
<keyword evidence="1" id="KW-0812">Transmembrane</keyword>
<name>A0A0D8XXL2_DICVI</name>
<reference evidence="2 3" key="1">
    <citation type="submission" date="2013-11" db="EMBL/GenBank/DDBJ databases">
        <title>Draft genome of the bovine lungworm Dictyocaulus viviparus.</title>
        <authorList>
            <person name="Mitreva M."/>
        </authorList>
    </citation>
    <scope>NUCLEOTIDE SEQUENCE [LARGE SCALE GENOMIC DNA]</scope>
    <source>
        <strain evidence="2 3">HannoverDv2000</strain>
    </source>
</reference>
<protein>
    <submittedName>
        <fullName evidence="2">Uncharacterized protein</fullName>
    </submittedName>
</protein>
<keyword evidence="1" id="KW-1133">Transmembrane helix</keyword>
<sequence length="408" mass="47453">MVFVLQKLCELRKASNHMLQKKIFQGNVIYLALLTRFVVACLFLTALRYFLLDYVSNENFCLCTDAHGNSYNFCYHSKGNPSIVGKRFTCDHLEKLRDLSSNLDGPSPREMRSPVISYLFLTSAAVAHSGGFCAYGDSGLAYYIASIRKYYKTAKIVVYDIGLSKKNAMRVKRWCHVDYRRFQFEKYPSYFKQLYTFRWKPIVIAEALKNHDVIWYMDTSIILNKSDLRHVYALVSCKFKSRVRFSMSTTEERDMREHNYHTEYAWDTVQWRANVDECRKATIYEYFPVSLEEMKKPKAKMYEAGLVSVLCALEEECMGTKIIPNTCRFDRIDLYASFPHCHRDICLSKFLYSYTNVEQLKPEAITDSDPNLQNAANKRISPMAAFVHLHSKKKKIQLPGQTGLSQNI</sequence>
<gene>
    <name evidence="2" type="ORF">DICVIV_06804</name>
</gene>
<evidence type="ECO:0000313" key="2">
    <source>
        <dbReference type="EMBL" id="KJH47096.1"/>
    </source>
</evidence>
<dbReference type="AlphaFoldDB" id="A0A0D8XXL2"/>
<dbReference type="PANTHER" id="PTHR31389">
    <property type="entry name" value="LD39211P"/>
    <property type="match status" value="1"/>
</dbReference>
<proteinExistence type="predicted"/>
<organism evidence="2 3">
    <name type="scientific">Dictyocaulus viviparus</name>
    <name type="common">Bovine lungworm</name>
    <dbReference type="NCBI Taxonomy" id="29172"/>
    <lineage>
        <taxon>Eukaryota</taxon>
        <taxon>Metazoa</taxon>
        <taxon>Ecdysozoa</taxon>
        <taxon>Nematoda</taxon>
        <taxon>Chromadorea</taxon>
        <taxon>Rhabditida</taxon>
        <taxon>Rhabditina</taxon>
        <taxon>Rhabditomorpha</taxon>
        <taxon>Strongyloidea</taxon>
        <taxon>Metastrongylidae</taxon>
        <taxon>Dictyocaulus</taxon>
    </lineage>
</organism>
<feature type="transmembrane region" description="Helical" evidence="1">
    <location>
        <begin position="28"/>
        <end position="51"/>
    </location>
</feature>
<evidence type="ECO:0000256" key="1">
    <source>
        <dbReference type="SAM" id="Phobius"/>
    </source>
</evidence>